<feature type="compositionally biased region" description="Basic residues" evidence="4">
    <location>
        <begin position="320"/>
        <end position="330"/>
    </location>
</feature>
<dbReference type="PANTHER" id="PTHR13486">
    <property type="entry name" value="TELOMERE LENGTH AND SILENCING PROTEIN 1 TLS1 FAMILY MEMBER"/>
    <property type="match status" value="1"/>
</dbReference>
<keyword evidence="6" id="KW-1185">Reference proteome</keyword>
<feature type="region of interest" description="Disordered" evidence="4">
    <location>
        <begin position="88"/>
        <end position="114"/>
    </location>
</feature>
<comment type="similarity">
    <text evidence="2">Belongs to the TLS1 family.</text>
</comment>
<name>A0AAV9URH1_9PEZI</name>
<dbReference type="InterPro" id="IPR010756">
    <property type="entry name" value="Tls1-like"/>
</dbReference>
<dbReference type="EMBL" id="JAVHNQ010000005">
    <property type="protein sequence ID" value="KAK6346925.1"/>
    <property type="molecule type" value="Genomic_DNA"/>
</dbReference>
<evidence type="ECO:0000256" key="3">
    <source>
        <dbReference type="ARBA" id="ARBA00023242"/>
    </source>
</evidence>
<comment type="caution">
    <text evidence="5">The sequence shown here is derived from an EMBL/GenBank/DDBJ whole genome shotgun (WGS) entry which is preliminary data.</text>
</comment>
<dbReference type="AlphaFoldDB" id="A0AAV9URH1"/>
<feature type="compositionally biased region" description="Basic and acidic residues" evidence="4">
    <location>
        <begin position="352"/>
        <end position="363"/>
    </location>
</feature>
<protein>
    <recommendedName>
        <fullName evidence="7">Hepatocellular carcinoma-associated antigen 59-domain-containing protein</fullName>
    </recommendedName>
</protein>
<dbReference type="Pfam" id="PF07052">
    <property type="entry name" value="Hep_59"/>
    <property type="match status" value="1"/>
</dbReference>
<evidence type="ECO:0000313" key="6">
    <source>
        <dbReference type="Proteomes" id="UP001375240"/>
    </source>
</evidence>
<feature type="compositionally biased region" description="Basic and acidic residues" evidence="4">
    <location>
        <begin position="261"/>
        <end position="282"/>
    </location>
</feature>
<feature type="region of interest" description="Disordered" evidence="4">
    <location>
        <begin position="154"/>
        <end position="188"/>
    </location>
</feature>
<keyword evidence="3" id="KW-0539">Nucleus</keyword>
<feature type="compositionally biased region" description="Basic and acidic residues" evidence="4">
    <location>
        <begin position="221"/>
        <end position="234"/>
    </location>
</feature>
<dbReference type="GO" id="GO:0000398">
    <property type="term" value="P:mRNA splicing, via spliceosome"/>
    <property type="evidence" value="ECO:0007669"/>
    <property type="project" value="TreeGrafter"/>
</dbReference>
<organism evidence="5 6">
    <name type="scientific">Orbilia brochopaga</name>
    <dbReference type="NCBI Taxonomy" id="3140254"/>
    <lineage>
        <taxon>Eukaryota</taxon>
        <taxon>Fungi</taxon>
        <taxon>Dikarya</taxon>
        <taxon>Ascomycota</taxon>
        <taxon>Pezizomycotina</taxon>
        <taxon>Orbiliomycetes</taxon>
        <taxon>Orbiliales</taxon>
        <taxon>Orbiliaceae</taxon>
        <taxon>Orbilia</taxon>
    </lineage>
</organism>
<evidence type="ECO:0000256" key="2">
    <source>
        <dbReference type="ARBA" id="ARBA00007643"/>
    </source>
</evidence>
<gene>
    <name evidence="5" type="ORF">TWF696_007025</name>
</gene>
<evidence type="ECO:0000313" key="5">
    <source>
        <dbReference type="EMBL" id="KAK6346925.1"/>
    </source>
</evidence>
<evidence type="ECO:0000256" key="1">
    <source>
        <dbReference type="ARBA" id="ARBA00004123"/>
    </source>
</evidence>
<feature type="compositionally biased region" description="Basic residues" evidence="4">
    <location>
        <begin position="20"/>
        <end position="30"/>
    </location>
</feature>
<dbReference type="Proteomes" id="UP001375240">
    <property type="component" value="Unassembled WGS sequence"/>
</dbReference>
<reference evidence="5 6" key="1">
    <citation type="submission" date="2019-10" db="EMBL/GenBank/DDBJ databases">
        <authorList>
            <person name="Palmer J.M."/>
        </authorList>
    </citation>
    <scope>NUCLEOTIDE SEQUENCE [LARGE SCALE GENOMIC DNA]</scope>
    <source>
        <strain evidence="5 6">TWF696</strain>
    </source>
</reference>
<evidence type="ECO:0000256" key="4">
    <source>
        <dbReference type="SAM" id="MobiDB-lite"/>
    </source>
</evidence>
<comment type="subcellular location">
    <subcellularLocation>
        <location evidence="1">Nucleus</location>
    </subcellularLocation>
</comment>
<feature type="region of interest" description="Disordered" evidence="4">
    <location>
        <begin position="1"/>
        <end position="76"/>
    </location>
</feature>
<dbReference type="PANTHER" id="PTHR13486:SF2">
    <property type="entry name" value="SPLICING FACTOR C9ORF78"/>
    <property type="match status" value="1"/>
</dbReference>
<feature type="region of interest" description="Disordered" evidence="4">
    <location>
        <begin position="209"/>
        <end position="363"/>
    </location>
</feature>
<feature type="compositionally biased region" description="Basic and acidic residues" evidence="4">
    <location>
        <begin position="241"/>
        <end position="251"/>
    </location>
</feature>
<dbReference type="GO" id="GO:0005681">
    <property type="term" value="C:spliceosomal complex"/>
    <property type="evidence" value="ECO:0007669"/>
    <property type="project" value="TreeGrafter"/>
</dbReference>
<accession>A0AAV9URH1</accession>
<evidence type="ECO:0008006" key="7">
    <source>
        <dbReference type="Google" id="ProtNLM"/>
    </source>
</evidence>
<feature type="compositionally biased region" description="Basic and acidic residues" evidence="4">
    <location>
        <begin position="302"/>
        <end position="315"/>
    </location>
</feature>
<sequence>MEIDSVSPAPAADPFLNTFKPRKHRPSRQVRNRDEGTGSATPEVVAVDAPQTADGCISNAATPAPPDDDTAQGEDSLSVAEILRLRKQAKPKKGGLDFTVDRRAKTPTAEEEEAIAEKDAVDKEVNAVVNRFTGQTGAIVDSNEHMMKYIESQLAKRRMEETSQPLPVTDDDDDSDDKRVYPAPLTSTKISERRIGKWPVRPDFRGATLGKLQEIDLGAESTRKNVERTEEAKRRLAAGEPFKEPEPEDPKKKKRGKRRRNSLDIERDKLVEEVLKESRLDIYEEPDPTANKAQPEEDDTAADDRIAEQFRREFMDALNARRRGRTNHNRKKDDPKRPRGPKLGGSRAARAAMRESEKAAGKR</sequence>
<proteinExistence type="inferred from homology"/>